<dbReference type="PANTHER" id="PTHR43328">
    <property type="entry name" value="ACETYLTRANSFERASE-RELATED"/>
    <property type="match status" value="1"/>
</dbReference>
<sequence>MPHVPAPLSLMLCIFIGFKGMFREFNLEDSSNIVALLNDADVSKWTSHIPFPYTENDAISWLKKQENSLRKPLAIEIENKLVGCISYWHLDSLTTEVGYWIGKSFWGKGIATTAVSSLLDSTIFPTTPKVAAKVAAENIGSLRVLEKCGFKVNKKCRVEKSGKMIDAFFFTLKLMHNNPINTLTAFAGTHTRGAATPLCPTCLRPLLESYAPSSLTRRK</sequence>
<dbReference type="PANTHER" id="PTHR43328:SF1">
    <property type="entry name" value="N-ACETYLTRANSFERASE DOMAIN-CONTAINING PROTEIN"/>
    <property type="match status" value="1"/>
</dbReference>
<evidence type="ECO:0000313" key="3">
    <source>
        <dbReference type="Proteomes" id="UP000509458"/>
    </source>
</evidence>
<name>A0A6T9XV61_ALTMA</name>
<dbReference type="Pfam" id="PF13302">
    <property type="entry name" value="Acetyltransf_3"/>
    <property type="match status" value="1"/>
</dbReference>
<dbReference type="InterPro" id="IPR000182">
    <property type="entry name" value="GNAT_dom"/>
</dbReference>
<dbReference type="AlphaFoldDB" id="A0A6T9XV61"/>
<dbReference type="Gene3D" id="3.40.630.30">
    <property type="match status" value="1"/>
</dbReference>
<organism evidence="2 3">
    <name type="scientific">Alteromonas macleodii</name>
    <name type="common">Pseudoalteromonas macleodii</name>
    <dbReference type="NCBI Taxonomy" id="28108"/>
    <lineage>
        <taxon>Bacteria</taxon>
        <taxon>Pseudomonadati</taxon>
        <taxon>Pseudomonadota</taxon>
        <taxon>Gammaproteobacteria</taxon>
        <taxon>Alteromonadales</taxon>
        <taxon>Alteromonadaceae</taxon>
        <taxon>Alteromonas/Salinimonas group</taxon>
        <taxon>Alteromonas</taxon>
    </lineage>
</organism>
<keyword evidence="2" id="KW-0808">Transferase</keyword>
<dbReference type="GO" id="GO:0016747">
    <property type="term" value="F:acyltransferase activity, transferring groups other than amino-acyl groups"/>
    <property type="evidence" value="ECO:0007669"/>
    <property type="project" value="InterPro"/>
</dbReference>
<dbReference type="EMBL" id="LR812090">
    <property type="protein sequence ID" value="CAB9492569.1"/>
    <property type="molecule type" value="Genomic_DNA"/>
</dbReference>
<dbReference type="InterPro" id="IPR016181">
    <property type="entry name" value="Acyl_CoA_acyltransferase"/>
</dbReference>
<feature type="domain" description="N-acetyltransferase" evidence="1">
    <location>
        <begin position="20"/>
        <end position="175"/>
    </location>
</feature>
<evidence type="ECO:0000259" key="1">
    <source>
        <dbReference type="PROSITE" id="PS51186"/>
    </source>
</evidence>
<accession>A0A6T9XV61</accession>
<proteinExistence type="predicted"/>
<dbReference type="SUPFAM" id="SSF55729">
    <property type="entry name" value="Acyl-CoA N-acyltransferases (Nat)"/>
    <property type="match status" value="1"/>
</dbReference>
<evidence type="ECO:0000313" key="2">
    <source>
        <dbReference type="EMBL" id="CAB9492569.1"/>
    </source>
</evidence>
<dbReference type="Proteomes" id="UP000509458">
    <property type="component" value="Chromosome"/>
</dbReference>
<gene>
    <name evidence="2" type="ORF">ALFOR1_10534</name>
</gene>
<reference evidence="2 3" key="1">
    <citation type="submission" date="2020-06" db="EMBL/GenBank/DDBJ databases">
        <authorList>
            <person name="Duchaud E."/>
        </authorList>
    </citation>
    <scope>NUCLEOTIDE SEQUENCE [LARGE SCALE GENOMIC DNA]</scope>
    <source>
        <strain evidence="2">Alteromonas fortis</strain>
    </source>
</reference>
<dbReference type="PROSITE" id="PS51186">
    <property type="entry name" value="GNAT"/>
    <property type="match status" value="1"/>
</dbReference>
<protein>
    <submittedName>
        <fullName evidence="2">Acetyltransferase family protein (Modular protein)</fullName>
    </submittedName>
</protein>